<feature type="region of interest" description="Disordered" evidence="1">
    <location>
        <begin position="1"/>
        <end position="39"/>
    </location>
</feature>
<feature type="compositionally biased region" description="Polar residues" evidence="1">
    <location>
        <begin position="116"/>
        <end position="130"/>
    </location>
</feature>
<feature type="compositionally biased region" description="Basic and acidic residues" evidence="1">
    <location>
        <begin position="14"/>
        <end position="24"/>
    </location>
</feature>
<gene>
    <name evidence="2" type="ORF">N0V91_000219</name>
</gene>
<evidence type="ECO:0000313" key="3">
    <source>
        <dbReference type="Proteomes" id="UP001140510"/>
    </source>
</evidence>
<dbReference type="Proteomes" id="UP001140510">
    <property type="component" value="Unassembled WGS sequence"/>
</dbReference>
<feature type="region of interest" description="Disordered" evidence="1">
    <location>
        <begin position="106"/>
        <end position="130"/>
    </location>
</feature>
<dbReference type="AlphaFoldDB" id="A0A9W9DBP0"/>
<protein>
    <submittedName>
        <fullName evidence="2">Uncharacterized protein</fullName>
    </submittedName>
</protein>
<dbReference type="EMBL" id="JAPEVA010000001">
    <property type="protein sequence ID" value="KAJ4413245.1"/>
    <property type="molecule type" value="Genomic_DNA"/>
</dbReference>
<evidence type="ECO:0000313" key="2">
    <source>
        <dbReference type="EMBL" id="KAJ4413245.1"/>
    </source>
</evidence>
<comment type="caution">
    <text evidence="2">The sequence shown here is derived from an EMBL/GenBank/DDBJ whole genome shotgun (WGS) entry which is preliminary data.</text>
</comment>
<proteinExistence type="predicted"/>
<sequence length="402" mass="46175">MSSRKETAGPSGDTSKDRRSRIFNEKYQANPVKQQQHPAPPYHLVVRSGSGWLSARHFFDKRHFSIRAKEAKKAQARALAKAAALGVLQRRAANLLADLTAHVHTAPNSDRRSVRKTQTTESTMAGTESSASAKDVVKISPLFHFFTRLPRELQDEIFYQATGYTGRISIYRANTTRPASSSSEPPITISKLFRISKAINEQMTVHIYRSTNFQFGMTGFTNFLWQIGPINRSHLQNLTFRFGKVSLLHCVRWLAPVPFWELFLPPVVTNPPSLTYFWRCQLRDLMRELTLRTLTIDIRDVPLADVPLLVQVLKSAMGSVQHIRIIDNLGSAKKPIVSTQALHRRFPDFKEVSWRELALRYHADYKHLRWHMRQKLAPYDPTVDVRPILDEWMDLNRAFFDA</sequence>
<keyword evidence="3" id="KW-1185">Reference proteome</keyword>
<organism evidence="2 3">
    <name type="scientific">Didymella pomorum</name>
    <dbReference type="NCBI Taxonomy" id="749634"/>
    <lineage>
        <taxon>Eukaryota</taxon>
        <taxon>Fungi</taxon>
        <taxon>Dikarya</taxon>
        <taxon>Ascomycota</taxon>
        <taxon>Pezizomycotina</taxon>
        <taxon>Dothideomycetes</taxon>
        <taxon>Pleosporomycetidae</taxon>
        <taxon>Pleosporales</taxon>
        <taxon>Pleosporineae</taxon>
        <taxon>Didymellaceae</taxon>
        <taxon>Didymella</taxon>
    </lineage>
</organism>
<accession>A0A9W9DBP0</accession>
<dbReference type="OrthoDB" id="3796222at2759"/>
<evidence type="ECO:0000256" key="1">
    <source>
        <dbReference type="SAM" id="MobiDB-lite"/>
    </source>
</evidence>
<reference evidence="2" key="1">
    <citation type="submission" date="2022-10" db="EMBL/GenBank/DDBJ databases">
        <title>Tapping the CABI collections for fungal endophytes: first genome assemblies for Collariella, Neodidymelliopsis, Ascochyta clinopodiicola, Didymella pomorum, Didymosphaeria variabile, Neocosmospora piperis and Neocucurbitaria cava.</title>
        <authorList>
            <person name="Hill R."/>
        </authorList>
    </citation>
    <scope>NUCLEOTIDE SEQUENCE</scope>
    <source>
        <strain evidence="2">IMI 355091</strain>
    </source>
</reference>
<name>A0A9W9DBP0_9PLEO</name>